<protein>
    <submittedName>
        <fullName evidence="1">Uncharacterized protein</fullName>
    </submittedName>
</protein>
<comment type="caution">
    <text evidence="1">The sequence shown here is derived from an EMBL/GenBank/DDBJ whole genome shotgun (WGS) entry which is preliminary data.</text>
</comment>
<sequence length="274" mass="28518">MKPLVDVSVTSAPAHGRGWSPARLFRNGERGGWYDPSAPATLWGDTAASLPAGIGQPVARLDDLSGNAHHMIQENASGRPVLRATASGHALEFDGVDDLMHALSPPSAWDWAHQRGGVTFGIAAEISHRTDRNEFLMGTMSGASTANTGVSLLGENTGALGIGNNARVMIARGVGGSVAAFHSVHSGTDPVKVWTYVTQASGVRLTGRGFMVQSSWMNLPTSAGEPSLTLFLGGAGSNRLQGRIFAAVAVDGALDAAEETRLRRWLAARAGAAD</sequence>
<evidence type="ECO:0000313" key="2">
    <source>
        <dbReference type="Proteomes" id="UP001589670"/>
    </source>
</evidence>
<evidence type="ECO:0000313" key="1">
    <source>
        <dbReference type="EMBL" id="MFB9149854.1"/>
    </source>
</evidence>
<reference evidence="1 2" key="1">
    <citation type="submission" date="2024-09" db="EMBL/GenBank/DDBJ databases">
        <authorList>
            <person name="Sun Q."/>
            <person name="Mori K."/>
        </authorList>
    </citation>
    <scope>NUCLEOTIDE SEQUENCE [LARGE SCALE GENOMIC DNA]</scope>
    <source>
        <strain evidence="1 2">CECT 9424</strain>
    </source>
</reference>
<gene>
    <name evidence="1" type="ORF">ACFFU4_08850</name>
</gene>
<dbReference type="RefSeq" id="WP_377069189.1">
    <property type="nucleotide sequence ID" value="NZ_JBHMEC010000015.1"/>
</dbReference>
<accession>A0ABV5HZK6</accession>
<dbReference type="Proteomes" id="UP001589670">
    <property type="component" value="Unassembled WGS sequence"/>
</dbReference>
<proteinExistence type="predicted"/>
<dbReference type="EMBL" id="JBHMEC010000015">
    <property type="protein sequence ID" value="MFB9149854.1"/>
    <property type="molecule type" value="Genomic_DNA"/>
</dbReference>
<name>A0ABV5HZK6_9RHOB</name>
<organism evidence="1 2">
    <name type="scientific">Roseovarius ramblicola</name>
    <dbReference type="NCBI Taxonomy" id="2022336"/>
    <lineage>
        <taxon>Bacteria</taxon>
        <taxon>Pseudomonadati</taxon>
        <taxon>Pseudomonadota</taxon>
        <taxon>Alphaproteobacteria</taxon>
        <taxon>Rhodobacterales</taxon>
        <taxon>Roseobacteraceae</taxon>
        <taxon>Roseovarius</taxon>
    </lineage>
</organism>
<keyword evidence="2" id="KW-1185">Reference proteome</keyword>